<dbReference type="InterPro" id="IPR019288">
    <property type="entry name" value="3'-5'_exonuclease_PolB-like"/>
</dbReference>
<gene>
    <name evidence="2" type="ORF">CQA53_01035</name>
</gene>
<dbReference type="GO" id="GO:0004527">
    <property type="term" value="F:exonuclease activity"/>
    <property type="evidence" value="ECO:0007669"/>
    <property type="project" value="UniProtKB-KW"/>
</dbReference>
<sequence length="269" mass="31384">MICIFDIESVPDVELLREIYNYSGSDFEVCKQAFNAQKEISGSEFLPLCFHKIVSLGSVAADDYGNFIKVGHFGRNASIQEREKIVLDEFSAFLNKHNPRLVSFNGRGFDMPLIGIRALKYNTNLYGYYEVENQKFGKTKWENYRQRYSERFHLDLYDVLGNYGVARSLSLDILCKMSGIMGKYEVDGSQVFELIFQKNDLERVDYYCQSDVLNTYWLFLKFELTKGMLNLDDYLANLVKMQESLPENAPYKVAFRESLQYEIEKYHIS</sequence>
<evidence type="ECO:0000313" key="3">
    <source>
        <dbReference type="Proteomes" id="UP000256379"/>
    </source>
</evidence>
<dbReference type="GO" id="GO:0003676">
    <property type="term" value="F:nucleic acid binding"/>
    <property type="evidence" value="ECO:0007669"/>
    <property type="project" value="InterPro"/>
</dbReference>
<dbReference type="AlphaFoldDB" id="A0A3D8ISQ8"/>
<name>A0A3D8ISQ8_9HELI</name>
<dbReference type="CDD" id="cd05782">
    <property type="entry name" value="DNA_polB_like1_exo"/>
    <property type="match status" value="1"/>
</dbReference>
<dbReference type="InterPro" id="IPR012337">
    <property type="entry name" value="RNaseH-like_sf"/>
</dbReference>
<accession>A0A3D8ISQ8</accession>
<comment type="caution">
    <text evidence="2">The sequence shown here is derived from an EMBL/GenBank/DDBJ whole genome shotgun (WGS) entry which is preliminary data.</text>
</comment>
<keyword evidence="2" id="KW-0378">Hydrolase</keyword>
<evidence type="ECO:0000313" key="2">
    <source>
        <dbReference type="EMBL" id="RDU67621.1"/>
    </source>
</evidence>
<reference evidence="2 3" key="1">
    <citation type="submission" date="2018-04" db="EMBL/GenBank/DDBJ databases">
        <title>Novel Campyloabacter and Helicobacter Species and Strains.</title>
        <authorList>
            <person name="Mannion A.J."/>
            <person name="Shen Z."/>
            <person name="Fox J.G."/>
        </authorList>
    </citation>
    <scope>NUCLEOTIDE SEQUENCE [LARGE SCALE GENOMIC DNA]</scope>
    <source>
        <strain evidence="2 3">MIT 17-337</strain>
    </source>
</reference>
<dbReference type="SUPFAM" id="SSF53098">
    <property type="entry name" value="Ribonuclease H-like"/>
    <property type="match status" value="1"/>
</dbReference>
<protein>
    <submittedName>
        <fullName evidence="2">3'-5' exonuclease</fullName>
    </submittedName>
</protein>
<keyword evidence="2" id="KW-0540">Nuclease</keyword>
<dbReference type="Gene3D" id="3.30.420.10">
    <property type="entry name" value="Ribonuclease H-like superfamily/Ribonuclease H"/>
    <property type="match status" value="1"/>
</dbReference>
<dbReference type="InterPro" id="IPR036397">
    <property type="entry name" value="RNaseH_sf"/>
</dbReference>
<proteinExistence type="predicted"/>
<dbReference type="RefSeq" id="WP_115542147.1">
    <property type="nucleotide sequence ID" value="NZ_NXLQ01000001.1"/>
</dbReference>
<dbReference type="OrthoDB" id="13288at2"/>
<organism evidence="2 3">
    <name type="scientific">Helicobacter didelphidarum</name>
    <dbReference type="NCBI Taxonomy" id="2040648"/>
    <lineage>
        <taxon>Bacteria</taxon>
        <taxon>Pseudomonadati</taxon>
        <taxon>Campylobacterota</taxon>
        <taxon>Epsilonproteobacteria</taxon>
        <taxon>Campylobacterales</taxon>
        <taxon>Helicobacteraceae</taxon>
        <taxon>Helicobacter</taxon>
    </lineage>
</organism>
<keyword evidence="2" id="KW-0269">Exonuclease</keyword>
<keyword evidence="3" id="KW-1185">Reference proteome</keyword>
<evidence type="ECO:0000259" key="1">
    <source>
        <dbReference type="Pfam" id="PF10108"/>
    </source>
</evidence>
<dbReference type="Pfam" id="PF10108">
    <property type="entry name" value="DNA_pol_B_exo2"/>
    <property type="match status" value="1"/>
</dbReference>
<dbReference type="EMBL" id="NXLQ01000001">
    <property type="protein sequence ID" value="RDU67621.1"/>
    <property type="molecule type" value="Genomic_DNA"/>
</dbReference>
<dbReference type="Proteomes" id="UP000256379">
    <property type="component" value="Unassembled WGS sequence"/>
</dbReference>
<feature type="domain" description="Predicted 3'-5' exonuclease PolB-like" evidence="1">
    <location>
        <begin position="43"/>
        <end position="250"/>
    </location>
</feature>